<feature type="compositionally biased region" description="Basic and acidic residues" evidence="1">
    <location>
        <begin position="357"/>
        <end position="366"/>
    </location>
</feature>
<dbReference type="PANTHER" id="PTHR10695">
    <property type="entry name" value="DEPHOSPHO-COA KINASE-RELATED"/>
    <property type="match status" value="1"/>
</dbReference>
<dbReference type="PANTHER" id="PTHR10695:SF46">
    <property type="entry name" value="BIFUNCTIONAL COENZYME A SYNTHASE-RELATED"/>
    <property type="match status" value="1"/>
</dbReference>
<dbReference type="Proteomes" id="UP000789595">
    <property type="component" value="Unassembled WGS sequence"/>
</dbReference>
<dbReference type="OrthoDB" id="330671at2759"/>
<dbReference type="GO" id="GO:0015937">
    <property type="term" value="P:coenzyme A biosynthetic process"/>
    <property type="evidence" value="ECO:0007669"/>
    <property type="project" value="TreeGrafter"/>
</dbReference>
<dbReference type="SUPFAM" id="SSF52374">
    <property type="entry name" value="Nucleotidylyl transferase"/>
    <property type="match status" value="1"/>
</dbReference>
<dbReference type="InterPro" id="IPR004821">
    <property type="entry name" value="Cyt_trans-like"/>
</dbReference>
<organism evidence="3 4">
    <name type="scientific">Pelagomonas calceolata</name>
    <dbReference type="NCBI Taxonomy" id="35677"/>
    <lineage>
        <taxon>Eukaryota</taxon>
        <taxon>Sar</taxon>
        <taxon>Stramenopiles</taxon>
        <taxon>Ochrophyta</taxon>
        <taxon>Pelagophyceae</taxon>
        <taxon>Pelagomonadales</taxon>
        <taxon>Pelagomonadaceae</taxon>
        <taxon>Pelagomonas</taxon>
    </lineage>
</organism>
<sequence length="416" mass="45892">MADFVSEPRAAIQASLEAFNSEEQRRIPCGPDSGDHWDQVKWPKEPQAVDEDACEPDLLPLDLKAEHSTTFVAVEIDGAWRTIIKKAICKTEKKLYVALKGVKRGKRALEIFRRVFEDVVIEEKPQLDVIPLTEDQYEWNAWPLQVDCVRGFKTKPECFGDAALEVGAPYVDCAPFVPEPREKSYTLHPCEGVGKPIPDGVIAAHKCVAVGGTFDRLHAGHRLLLSAAALVAEECVYVGVSGDDLLTEKKHAELLEPLVTRSKNARAYLESCRPGLVVHVSTLSKKPPLAVTDANITCLVVSRETLKGAEALQKMRRDALPDAPPLEIVAVDVVAVEGRPKVSSSDLRAKAAGFVPERPRDPRRPGGDPNIYNVDRRPTFAPHKGMSFEEYKANQKKFATPIPAGWKWGNEGKEKA</sequence>
<evidence type="ECO:0000313" key="4">
    <source>
        <dbReference type="Proteomes" id="UP000789595"/>
    </source>
</evidence>
<name>A0A8J2WEB4_9STRA</name>
<dbReference type="GO" id="GO:0004140">
    <property type="term" value="F:dephospho-CoA kinase activity"/>
    <property type="evidence" value="ECO:0007669"/>
    <property type="project" value="TreeGrafter"/>
</dbReference>
<evidence type="ECO:0000256" key="1">
    <source>
        <dbReference type="SAM" id="MobiDB-lite"/>
    </source>
</evidence>
<feature type="domain" description="Cytidyltransferase-like" evidence="2">
    <location>
        <begin position="210"/>
        <end position="349"/>
    </location>
</feature>
<dbReference type="InterPro" id="IPR014729">
    <property type="entry name" value="Rossmann-like_a/b/a_fold"/>
</dbReference>
<evidence type="ECO:0000313" key="3">
    <source>
        <dbReference type="EMBL" id="CAH0364950.1"/>
    </source>
</evidence>
<dbReference type="Pfam" id="PF01467">
    <property type="entry name" value="CTP_transf_like"/>
    <property type="match status" value="1"/>
</dbReference>
<protein>
    <recommendedName>
        <fullName evidence="2">Cytidyltransferase-like domain-containing protein</fullName>
    </recommendedName>
</protein>
<evidence type="ECO:0000259" key="2">
    <source>
        <dbReference type="Pfam" id="PF01467"/>
    </source>
</evidence>
<dbReference type="Gene3D" id="3.40.50.620">
    <property type="entry name" value="HUPs"/>
    <property type="match status" value="1"/>
</dbReference>
<feature type="region of interest" description="Disordered" evidence="1">
    <location>
        <begin position="347"/>
        <end position="385"/>
    </location>
</feature>
<dbReference type="AlphaFoldDB" id="A0A8J2WEB4"/>
<dbReference type="NCBIfam" id="TIGR00125">
    <property type="entry name" value="cyt_tran_rel"/>
    <property type="match status" value="1"/>
</dbReference>
<proteinExistence type="predicted"/>
<dbReference type="EMBL" id="CAKKNE010000001">
    <property type="protein sequence ID" value="CAH0364950.1"/>
    <property type="molecule type" value="Genomic_DNA"/>
</dbReference>
<accession>A0A8J2WEB4</accession>
<gene>
    <name evidence="3" type="ORF">PECAL_1P13450</name>
</gene>
<keyword evidence="4" id="KW-1185">Reference proteome</keyword>
<comment type="caution">
    <text evidence="3">The sequence shown here is derived from an EMBL/GenBank/DDBJ whole genome shotgun (WGS) entry which is preliminary data.</text>
</comment>
<reference evidence="3" key="1">
    <citation type="submission" date="2021-11" db="EMBL/GenBank/DDBJ databases">
        <authorList>
            <consortium name="Genoscope - CEA"/>
            <person name="William W."/>
        </authorList>
    </citation>
    <scope>NUCLEOTIDE SEQUENCE</scope>
</reference>